<name>W9QWZ4_9ROSA</name>
<dbReference type="Proteomes" id="UP000030645">
    <property type="component" value="Unassembled WGS sequence"/>
</dbReference>
<comment type="similarity">
    <text evidence="3">Belongs to the archaeal Rpo5/eukaryotic RPB5 RNA polymerase subunit family.</text>
</comment>
<keyword evidence="2" id="KW-0539">Nucleus</keyword>
<gene>
    <name evidence="6" type="ORF">L484_005227</name>
</gene>
<dbReference type="InterPro" id="IPR035913">
    <property type="entry name" value="RPB5-like_sf"/>
</dbReference>
<feature type="domain" description="RNA polymerase subunit H/Rpb5 C-terminal" evidence="4">
    <location>
        <begin position="158"/>
        <end position="230"/>
    </location>
</feature>
<dbReference type="Pfam" id="PF03871">
    <property type="entry name" value="RNA_pol_Rpb5_N"/>
    <property type="match status" value="1"/>
</dbReference>
<dbReference type="GO" id="GO:0006366">
    <property type="term" value="P:transcription by RNA polymerase II"/>
    <property type="evidence" value="ECO:0007669"/>
    <property type="project" value="TreeGrafter"/>
</dbReference>
<dbReference type="GO" id="GO:0006362">
    <property type="term" value="P:transcription elongation by RNA polymerase I"/>
    <property type="evidence" value="ECO:0007669"/>
    <property type="project" value="TreeGrafter"/>
</dbReference>
<dbReference type="eggNOG" id="KOG3218">
    <property type="taxonomic scope" value="Eukaryota"/>
</dbReference>
<evidence type="ECO:0000259" key="4">
    <source>
        <dbReference type="Pfam" id="PF01191"/>
    </source>
</evidence>
<keyword evidence="7" id="KW-1185">Reference proteome</keyword>
<keyword evidence="6" id="KW-0240">DNA-directed RNA polymerase</keyword>
<organism evidence="6 7">
    <name type="scientific">Morus notabilis</name>
    <dbReference type="NCBI Taxonomy" id="981085"/>
    <lineage>
        <taxon>Eukaryota</taxon>
        <taxon>Viridiplantae</taxon>
        <taxon>Streptophyta</taxon>
        <taxon>Embryophyta</taxon>
        <taxon>Tracheophyta</taxon>
        <taxon>Spermatophyta</taxon>
        <taxon>Magnoliopsida</taxon>
        <taxon>eudicotyledons</taxon>
        <taxon>Gunneridae</taxon>
        <taxon>Pentapetalae</taxon>
        <taxon>rosids</taxon>
        <taxon>fabids</taxon>
        <taxon>Rosales</taxon>
        <taxon>Moraceae</taxon>
        <taxon>Moreae</taxon>
        <taxon>Morus</taxon>
    </lineage>
</organism>
<proteinExistence type="inferred from homology"/>
<dbReference type="SUPFAM" id="SSF53036">
    <property type="entry name" value="Eukaryotic RPB5 N-terminal domain"/>
    <property type="match status" value="1"/>
</dbReference>
<dbReference type="PANTHER" id="PTHR10535:SF2">
    <property type="entry name" value="DNA-DIRECTED RNA POLYMERASE V SUBUNIT 5A"/>
    <property type="match status" value="1"/>
</dbReference>
<dbReference type="Gene3D" id="3.40.1340.10">
    <property type="entry name" value="RNA polymerase, Rpb5, N-terminal domain"/>
    <property type="match status" value="1"/>
</dbReference>
<keyword evidence="6" id="KW-0804">Transcription</keyword>
<dbReference type="SUPFAM" id="SSF55287">
    <property type="entry name" value="RPB5-like RNA polymerase subunit"/>
    <property type="match status" value="1"/>
</dbReference>
<dbReference type="AlphaFoldDB" id="W9QWZ4"/>
<dbReference type="GO" id="GO:0003899">
    <property type="term" value="F:DNA-directed RNA polymerase activity"/>
    <property type="evidence" value="ECO:0007669"/>
    <property type="project" value="InterPro"/>
</dbReference>
<dbReference type="EMBL" id="KE343792">
    <property type="protein sequence ID" value="EXB41191.1"/>
    <property type="molecule type" value="Genomic_DNA"/>
</dbReference>
<evidence type="ECO:0000256" key="2">
    <source>
        <dbReference type="ARBA" id="ARBA00023242"/>
    </source>
</evidence>
<accession>W9QWZ4</accession>
<evidence type="ECO:0000256" key="3">
    <source>
        <dbReference type="ARBA" id="ARBA00025765"/>
    </source>
</evidence>
<dbReference type="PANTHER" id="PTHR10535">
    <property type="entry name" value="DNA-DIRECTED RNA POLYMERASES I, II, AND III SUBUNIT RPABC1"/>
    <property type="match status" value="1"/>
</dbReference>
<evidence type="ECO:0000313" key="6">
    <source>
        <dbReference type="EMBL" id="EXB41191.1"/>
    </source>
</evidence>
<dbReference type="InterPro" id="IPR036710">
    <property type="entry name" value="RNA_pol_Rpb5_N_sf"/>
</dbReference>
<dbReference type="GO" id="GO:0003677">
    <property type="term" value="F:DNA binding"/>
    <property type="evidence" value="ECO:0007669"/>
    <property type="project" value="InterPro"/>
</dbReference>
<dbReference type="OrthoDB" id="248779at2759"/>
<dbReference type="InterPro" id="IPR014381">
    <property type="entry name" value="Arch_Rpo5/euc_Rpb5"/>
</dbReference>
<reference evidence="7" key="1">
    <citation type="submission" date="2013-01" db="EMBL/GenBank/DDBJ databases">
        <title>Draft Genome Sequence of a Mulberry Tree, Morus notabilis C.K. Schneid.</title>
        <authorList>
            <person name="He N."/>
            <person name="Zhao S."/>
        </authorList>
    </citation>
    <scope>NUCLEOTIDE SEQUENCE</scope>
</reference>
<dbReference type="PIRSF" id="PIRSF000747">
    <property type="entry name" value="RPB5"/>
    <property type="match status" value="1"/>
</dbReference>
<dbReference type="InterPro" id="IPR005571">
    <property type="entry name" value="RNA_pol_Rpb5_N"/>
</dbReference>
<dbReference type="GO" id="GO:0042797">
    <property type="term" value="P:tRNA transcription by RNA polymerase III"/>
    <property type="evidence" value="ECO:0007669"/>
    <property type="project" value="TreeGrafter"/>
</dbReference>
<protein>
    <submittedName>
        <fullName evidence="6">DNA-directed RNA polymerases I, II, and III subunit RPABC1</fullName>
    </submittedName>
</protein>
<comment type="subcellular location">
    <subcellularLocation>
        <location evidence="1">Nucleus</location>
    </subcellularLocation>
</comment>
<dbReference type="FunFam" id="3.90.940.20:FF:000001">
    <property type="entry name" value="DNA-directed RNA polymerases I, II, and III subunit RPABC1"/>
    <property type="match status" value="1"/>
</dbReference>
<evidence type="ECO:0000313" key="7">
    <source>
        <dbReference type="Proteomes" id="UP000030645"/>
    </source>
</evidence>
<dbReference type="Pfam" id="PF01191">
    <property type="entry name" value="RNA_pol_Rpb5_C"/>
    <property type="match status" value="1"/>
</dbReference>
<dbReference type="STRING" id="981085.W9QWZ4"/>
<evidence type="ECO:0000259" key="5">
    <source>
        <dbReference type="Pfam" id="PF03871"/>
    </source>
</evidence>
<dbReference type="KEGG" id="mnt:21388704"/>
<dbReference type="GO" id="GO:0055029">
    <property type="term" value="C:nuclear DNA-directed RNA polymerase complex"/>
    <property type="evidence" value="ECO:0007669"/>
    <property type="project" value="UniProtKB-ARBA"/>
</dbReference>
<evidence type="ECO:0000256" key="1">
    <source>
        <dbReference type="ARBA" id="ARBA00004123"/>
    </source>
</evidence>
<feature type="domain" description="RNA polymerase Rpb5 N-terminal" evidence="5">
    <location>
        <begin position="33"/>
        <end position="115"/>
    </location>
</feature>
<dbReference type="InterPro" id="IPR000783">
    <property type="entry name" value="RNA_pol_subH/Rpb5_C"/>
</dbReference>
<sequence length="231" mass="25954">MEENGGSSGGGGEPNGETLGTCLSSLIDKGSVESHRYFLSRITLLEMLKDRGYSVPSSDINLSLHDFRQIYGQIPDVDRLRFSVTHLSDPSKRILVIFCEPGVVKVTSVRGIAGQIVNRNTLTGLILVLQSQMTNQAQKAVELLPFKVEIFQITDLLINITKHLLRPKHRVLTDQEKQKLLKKYSIEVKQLPRMSKNDAIARYYGLEKGQVVKIIYSGGITDSYITYRCVW</sequence>
<dbReference type="Gene3D" id="3.90.940.20">
    <property type="entry name" value="RPB5-like RNA polymerase subunit"/>
    <property type="match status" value="1"/>
</dbReference>